<keyword evidence="2" id="KW-1185">Reference proteome</keyword>
<dbReference type="Proteomes" id="UP000027138">
    <property type="component" value="Unassembled WGS sequence"/>
</dbReference>
<proteinExistence type="predicted"/>
<dbReference type="AlphaFoldDB" id="A0A067JU58"/>
<sequence length="96" mass="10658">MISSSSSRKFCYSSNDIRISLIEGCLSHERTLESPKTPKSSQKGRAVICPNRCRPPYCRHKLAPRRYLWSPAKQPAPGIDTDMVTTSADIIGIVPP</sequence>
<dbReference type="EMBL" id="KK914896">
    <property type="protein sequence ID" value="KDP26323.1"/>
    <property type="molecule type" value="Genomic_DNA"/>
</dbReference>
<evidence type="ECO:0000313" key="1">
    <source>
        <dbReference type="EMBL" id="KDP26323.1"/>
    </source>
</evidence>
<reference evidence="1 2" key="1">
    <citation type="journal article" date="2014" name="PLoS ONE">
        <title>Global Analysis of Gene Expression Profiles in Physic Nut (Jatropha curcas L.) Seedlings Exposed to Salt Stress.</title>
        <authorList>
            <person name="Zhang L."/>
            <person name="Zhang C."/>
            <person name="Wu P."/>
            <person name="Chen Y."/>
            <person name="Li M."/>
            <person name="Jiang H."/>
            <person name="Wu G."/>
        </authorList>
    </citation>
    <scope>NUCLEOTIDE SEQUENCE [LARGE SCALE GENOMIC DNA]</scope>
    <source>
        <strain evidence="2">cv. GZQX0401</strain>
        <tissue evidence="1">Young leaves</tissue>
    </source>
</reference>
<evidence type="ECO:0000313" key="2">
    <source>
        <dbReference type="Proteomes" id="UP000027138"/>
    </source>
</evidence>
<name>A0A067JU58_JATCU</name>
<gene>
    <name evidence="1" type="ORF">JCGZ_22298</name>
</gene>
<protein>
    <submittedName>
        <fullName evidence="1">Uncharacterized protein</fullName>
    </submittedName>
</protein>
<accession>A0A067JU58</accession>
<organism evidence="1 2">
    <name type="scientific">Jatropha curcas</name>
    <name type="common">Barbados nut</name>
    <dbReference type="NCBI Taxonomy" id="180498"/>
    <lineage>
        <taxon>Eukaryota</taxon>
        <taxon>Viridiplantae</taxon>
        <taxon>Streptophyta</taxon>
        <taxon>Embryophyta</taxon>
        <taxon>Tracheophyta</taxon>
        <taxon>Spermatophyta</taxon>
        <taxon>Magnoliopsida</taxon>
        <taxon>eudicotyledons</taxon>
        <taxon>Gunneridae</taxon>
        <taxon>Pentapetalae</taxon>
        <taxon>rosids</taxon>
        <taxon>fabids</taxon>
        <taxon>Malpighiales</taxon>
        <taxon>Euphorbiaceae</taxon>
        <taxon>Crotonoideae</taxon>
        <taxon>Jatropheae</taxon>
        <taxon>Jatropha</taxon>
    </lineage>
</organism>